<name>A0ACB8Z812_9ASTR</name>
<gene>
    <name evidence="1" type="ORF">L1987_77093</name>
</gene>
<protein>
    <submittedName>
        <fullName evidence="1">Uncharacterized protein</fullName>
    </submittedName>
</protein>
<comment type="caution">
    <text evidence="1">The sequence shown here is derived from an EMBL/GenBank/DDBJ whole genome shotgun (WGS) entry which is preliminary data.</text>
</comment>
<sequence length="79" mass="9083">MTIFFNGTVSVLDVTPNQAESIIKLAESLNSVSKNVVEPIRNDMPMSRKRSLRRFLEKRKERHVSLTPYVYSEESTSSH</sequence>
<accession>A0ACB8Z812</accession>
<proteinExistence type="predicted"/>
<reference evidence="2" key="1">
    <citation type="journal article" date="2022" name="Mol. Ecol. Resour.">
        <title>The genomes of chicory, endive, great burdock and yacon provide insights into Asteraceae palaeo-polyploidization history and plant inulin production.</title>
        <authorList>
            <person name="Fan W."/>
            <person name="Wang S."/>
            <person name="Wang H."/>
            <person name="Wang A."/>
            <person name="Jiang F."/>
            <person name="Liu H."/>
            <person name="Zhao H."/>
            <person name="Xu D."/>
            <person name="Zhang Y."/>
        </authorList>
    </citation>
    <scope>NUCLEOTIDE SEQUENCE [LARGE SCALE GENOMIC DNA]</scope>
    <source>
        <strain evidence="2">cv. Yunnan</strain>
    </source>
</reference>
<dbReference type="EMBL" id="CM042043">
    <property type="protein sequence ID" value="KAI3694132.1"/>
    <property type="molecule type" value="Genomic_DNA"/>
</dbReference>
<keyword evidence="2" id="KW-1185">Reference proteome</keyword>
<evidence type="ECO:0000313" key="1">
    <source>
        <dbReference type="EMBL" id="KAI3694132.1"/>
    </source>
</evidence>
<reference evidence="1 2" key="2">
    <citation type="journal article" date="2022" name="Mol. Ecol. Resour.">
        <title>The genomes of chicory, endive, great burdock and yacon provide insights into Asteraceae paleo-polyploidization history and plant inulin production.</title>
        <authorList>
            <person name="Fan W."/>
            <person name="Wang S."/>
            <person name="Wang H."/>
            <person name="Wang A."/>
            <person name="Jiang F."/>
            <person name="Liu H."/>
            <person name="Zhao H."/>
            <person name="Xu D."/>
            <person name="Zhang Y."/>
        </authorList>
    </citation>
    <scope>NUCLEOTIDE SEQUENCE [LARGE SCALE GENOMIC DNA]</scope>
    <source>
        <strain evidence="2">cv. Yunnan</strain>
        <tissue evidence="1">Leaves</tissue>
    </source>
</reference>
<dbReference type="Proteomes" id="UP001056120">
    <property type="component" value="Linkage Group LG26"/>
</dbReference>
<evidence type="ECO:0000313" key="2">
    <source>
        <dbReference type="Proteomes" id="UP001056120"/>
    </source>
</evidence>
<organism evidence="1 2">
    <name type="scientific">Smallanthus sonchifolius</name>
    <dbReference type="NCBI Taxonomy" id="185202"/>
    <lineage>
        <taxon>Eukaryota</taxon>
        <taxon>Viridiplantae</taxon>
        <taxon>Streptophyta</taxon>
        <taxon>Embryophyta</taxon>
        <taxon>Tracheophyta</taxon>
        <taxon>Spermatophyta</taxon>
        <taxon>Magnoliopsida</taxon>
        <taxon>eudicotyledons</taxon>
        <taxon>Gunneridae</taxon>
        <taxon>Pentapetalae</taxon>
        <taxon>asterids</taxon>
        <taxon>campanulids</taxon>
        <taxon>Asterales</taxon>
        <taxon>Asteraceae</taxon>
        <taxon>Asteroideae</taxon>
        <taxon>Heliantheae alliance</taxon>
        <taxon>Millerieae</taxon>
        <taxon>Smallanthus</taxon>
    </lineage>
</organism>